<dbReference type="EMBL" id="HBUE01089200">
    <property type="protein sequence ID" value="CAG6480729.1"/>
    <property type="molecule type" value="Transcribed_RNA"/>
</dbReference>
<sequence>MDTDKLNRELQIFRNHVKIARENIIHKLVRDIKFWKQKQDTHAENVRASKKVQSAELLMSHIRAQHASELAKAVIRFKPKSAVGAELTVEQRALLRFHENKKLAPEVQALIRRFGLNSKMELLDKFLKSRDQVKVKEGKGKGKKRKEKGKKVRKVKGEAGGEQESEDQGFCEQDEKVPQDESSEDSNDEDDFVSKSSENEEDQEEVGKFVRTPAKQKKSSKEGTKTEEFR</sequence>
<evidence type="ECO:0000256" key="1">
    <source>
        <dbReference type="SAM" id="MobiDB-lite"/>
    </source>
</evidence>
<feature type="region of interest" description="Disordered" evidence="1">
    <location>
        <begin position="134"/>
        <end position="230"/>
    </location>
</feature>
<feature type="compositionally biased region" description="Basic and acidic residues" evidence="1">
    <location>
        <begin position="219"/>
        <end position="230"/>
    </location>
</feature>
<evidence type="ECO:0000313" key="2">
    <source>
        <dbReference type="EMBL" id="CAG6480729.1"/>
    </source>
</evidence>
<dbReference type="AlphaFoldDB" id="A0A8D8BS07"/>
<name>A0A8D8BS07_CULPI</name>
<feature type="compositionally biased region" description="Acidic residues" evidence="1">
    <location>
        <begin position="181"/>
        <end position="191"/>
    </location>
</feature>
<organism evidence="2">
    <name type="scientific">Culex pipiens</name>
    <name type="common">House mosquito</name>
    <dbReference type="NCBI Taxonomy" id="7175"/>
    <lineage>
        <taxon>Eukaryota</taxon>
        <taxon>Metazoa</taxon>
        <taxon>Ecdysozoa</taxon>
        <taxon>Arthropoda</taxon>
        <taxon>Hexapoda</taxon>
        <taxon>Insecta</taxon>
        <taxon>Pterygota</taxon>
        <taxon>Neoptera</taxon>
        <taxon>Endopterygota</taxon>
        <taxon>Diptera</taxon>
        <taxon>Nematocera</taxon>
        <taxon>Culicoidea</taxon>
        <taxon>Culicidae</taxon>
        <taxon>Culicinae</taxon>
        <taxon>Culicini</taxon>
        <taxon>Culex</taxon>
        <taxon>Culex</taxon>
    </lineage>
</organism>
<reference evidence="2" key="1">
    <citation type="submission" date="2021-05" db="EMBL/GenBank/DDBJ databases">
        <authorList>
            <person name="Alioto T."/>
            <person name="Alioto T."/>
            <person name="Gomez Garrido J."/>
        </authorList>
    </citation>
    <scope>NUCLEOTIDE SEQUENCE</scope>
</reference>
<accession>A0A8D8BS07</accession>
<proteinExistence type="predicted"/>
<feature type="compositionally biased region" description="Basic residues" evidence="1">
    <location>
        <begin position="141"/>
        <end position="154"/>
    </location>
</feature>
<protein>
    <submittedName>
        <fullName evidence="2">(northern house mosquito) hypothetical protein</fullName>
    </submittedName>
</protein>